<dbReference type="Pfam" id="PF00439">
    <property type="entry name" value="Bromodomain"/>
    <property type="match status" value="2"/>
</dbReference>
<dbReference type="Proteomes" id="UP000008792">
    <property type="component" value="Unassembled WGS sequence"/>
</dbReference>
<evidence type="ECO:0000256" key="2">
    <source>
        <dbReference type="PROSITE-ProRule" id="PRU00035"/>
    </source>
</evidence>
<dbReference type="SMART" id="SM00297">
    <property type="entry name" value="BROMO"/>
    <property type="match status" value="1"/>
</dbReference>
<evidence type="ECO:0000313" key="7">
    <source>
        <dbReference type="Proteomes" id="UP000008792"/>
    </source>
</evidence>
<dbReference type="KEGG" id="dvi:6630170"/>
<evidence type="ECO:0000256" key="3">
    <source>
        <dbReference type="SAM" id="Coils"/>
    </source>
</evidence>
<dbReference type="EMBL" id="CH940650">
    <property type="protein sequence ID" value="EDW68310.2"/>
    <property type="molecule type" value="Genomic_DNA"/>
</dbReference>
<keyword evidence="7" id="KW-1185">Reference proteome</keyword>
<dbReference type="Gene3D" id="1.20.920.10">
    <property type="entry name" value="Bromodomain-like"/>
    <property type="match status" value="2"/>
</dbReference>
<dbReference type="PRINTS" id="PR00503">
    <property type="entry name" value="BROMODOMAIN"/>
</dbReference>
<organism evidence="6 7">
    <name type="scientific">Drosophila virilis</name>
    <name type="common">Fruit fly</name>
    <dbReference type="NCBI Taxonomy" id="7244"/>
    <lineage>
        <taxon>Eukaryota</taxon>
        <taxon>Metazoa</taxon>
        <taxon>Ecdysozoa</taxon>
        <taxon>Arthropoda</taxon>
        <taxon>Hexapoda</taxon>
        <taxon>Insecta</taxon>
        <taxon>Pterygota</taxon>
        <taxon>Neoptera</taxon>
        <taxon>Endopterygota</taxon>
        <taxon>Diptera</taxon>
        <taxon>Brachycera</taxon>
        <taxon>Muscomorpha</taxon>
        <taxon>Ephydroidea</taxon>
        <taxon>Drosophilidae</taxon>
        <taxon>Drosophila</taxon>
    </lineage>
</organism>
<feature type="coiled-coil region" evidence="3">
    <location>
        <begin position="317"/>
        <end position="351"/>
    </location>
</feature>
<dbReference type="OrthoDB" id="8063680at2759"/>
<dbReference type="HOGENOM" id="CLU_783627_0_0_1"/>
<evidence type="ECO:0000259" key="5">
    <source>
        <dbReference type="PROSITE" id="PS50014"/>
    </source>
</evidence>
<dbReference type="GO" id="GO:0000785">
    <property type="term" value="C:chromatin"/>
    <property type="evidence" value="ECO:0007669"/>
    <property type="project" value="TreeGrafter"/>
</dbReference>
<reference evidence="6 7" key="1">
    <citation type="journal article" date="2007" name="Nature">
        <title>Evolution of genes and genomes on the Drosophila phylogeny.</title>
        <authorList>
            <consortium name="Drosophila 12 Genomes Consortium"/>
            <person name="Clark A.G."/>
            <person name="Eisen M.B."/>
            <person name="Smith D.R."/>
            <person name="Bergman C.M."/>
            <person name="Oliver B."/>
            <person name="Markow T.A."/>
            <person name="Kaufman T.C."/>
            <person name="Kellis M."/>
            <person name="Gelbart W."/>
            <person name="Iyer V.N."/>
            <person name="Pollard D.A."/>
            <person name="Sackton T.B."/>
            <person name="Larracuente A.M."/>
            <person name="Singh N.D."/>
            <person name="Abad J.P."/>
            <person name="Abt D.N."/>
            <person name="Adryan B."/>
            <person name="Aguade M."/>
            <person name="Akashi H."/>
            <person name="Anderson W.W."/>
            <person name="Aquadro C.F."/>
            <person name="Ardell D.H."/>
            <person name="Arguello R."/>
            <person name="Artieri C.G."/>
            <person name="Barbash D.A."/>
            <person name="Barker D."/>
            <person name="Barsanti P."/>
            <person name="Batterham P."/>
            <person name="Batzoglou S."/>
            <person name="Begun D."/>
            <person name="Bhutkar A."/>
            <person name="Blanco E."/>
            <person name="Bosak S.A."/>
            <person name="Bradley R.K."/>
            <person name="Brand A.D."/>
            <person name="Brent M.R."/>
            <person name="Brooks A.N."/>
            <person name="Brown R.H."/>
            <person name="Butlin R.K."/>
            <person name="Caggese C."/>
            <person name="Calvi B.R."/>
            <person name="Bernardo de Carvalho A."/>
            <person name="Caspi A."/>
            <person name="Castrezana S."/>
            <person name="Celniker S.E."/>
            <person name="Chang J.L."/>
            <person name="Chapple C."/>
            <person name="Chatterji S."/>
            <person name="Chinwalla A."/>
            <person name="Civetta A."/>
            <person name="Clifton S.W."/>
            <person name="Comeron J.M."/>
            <person name="Costello J.C."/>
            <person name="Coyne J.A."/>
            <person name="Daub J."/>
            <person name="David R.G."/>
            <person name="Delcher A.L."/>
            <person name="Delehaunty K."/>
            <person name="Do C.B."/>
            <person name="Ebling H."/>
            <person name="Edwards K."/>
            <person name="Eickbush T."/>
            <person name="Evans J.D."/>
            <person name="Filipski A."/>
            <person name="Findeiss S."/>
            <person name="Freyhult E."/>
            <person name="Fulton L."/>
            <person name="Fulton R."/>
            <person name="Garcia A.C."/>
            <person name="Gardiner A."/>
            <person name="Garfield D.A."/>
            <person name="Garvin B.E."/>
            <person name="Gibson G."/>
            <person name="Gilbert D."/>
            <person name="Gnerre S."/>
            <person name="Godfrey J."/>
            <person name="Good R."/>
            <person name="Gotea V."/>
            <person name="Gravely B."/>
            <person name="Greenberg A.J."/>
            <person name="Griffiths-Jones S."/>
            <person name="Gross S."/>
            <person name="Guigo R."/>
            <person name="Gustafson E.A."/>
            <person name="Haerty W."/>
            <person name="Hahn M.W."/>
            <person name="Halligan D.L."/>
            <person name="Halpern A.L."/>
            <person name="Halter G.M."/>
            <person name="Han M.V."/>
            <person name="Heger A."/>
            <person name="Hillier L."/>
            <person name="Hinrichs A.S."/>
            <person name="Holmes I."/>
            <person name="Hoskins R.A."/>
            <person name="Hubisz M.J."/>
            <person name="Hultmark D."/>
            <person name="Huntley M.A."/>
            <person name="Jaffe D.B."/>
            <person name="Jagadeeshan S."/>
            <person name="Jeck W.R."/>
            <person name="Johnson J."/>
            <person name="Jones C.D."/>
            <person name="Jordan W.C."/>
            <person name="Karpen G.H."/>
            <person name="Kataoka E."/>
            <person name="Keightley P.D."/>
            <person name="Kheradpour P."/>
            <person name="Kirkness E.F."/>
            <person name="Koerich L.B."/>
            <person name="Kristiansen K."/>
            <person name="Kudrna D."/>
            <person name="Kulathinal R.J."/>
            <person name="Kumar S."/>
            <person name="Kwok R."/>
            <person name="Lander E."/>
            <person name="Langley C.H."/>
            <person name="Lapoint R."/>
            <person name="Lazzaro B.P."/>
            <person name="Lee S.J."/>
            <person name="Levesque L."/>
            <person name="Li R."/>
            <person name="Lin C.F."/>
            <person name="Lin M.F."/>
            <person name="Lindblad-Toh K."/>
            <person name="Llopart A."/>
            <person name="Long M."/>
            <person name="Low L."/>
            <person name="Lozovsky E."/>
            <person name="Lu J."/>
            <person name="Luo M."/>
            <person name="Machado C.A."/>
            <person name="Makalowski W."/>
            <person name="Marzo M."/>
            <person name="Matsuda M."/>
            <person name="Matzkin L."/>
            <person name="McAllister B."/>
            <person name="McBride C.S."/>
            <person name="McKernan B."/>
            <person name="McKernan K."/>
            <person name="Mendez-Lago M."/>
            <person name="Minx P."/>
            <person name="Mollenhauer M.U."/>
            <person name="Montooth K."/>
            <person name="Mount S.M."/>
            <person name="Mu X."/>
            <person name="Myers E."/>
            <person name="Negre B."/>
            <person name="Newfeld S."/>
            <person name="Nielsen R."/>
            <person name="Noor M.A."/>
            <person name="O'Grady P."/>
            <person name="Pachter L."/>
            <person name="Papaceit M."/>
            <person name="Parisi M.J."/>
            <person name="Parisi M."/>
            <person name="Parts L."/>
            <person name="Pedersen J.S."/>
            <person name="Pesole G."/>
            <person name="Phillippy A.M."/>
            <person name="Ponting C.P."/>
            <person name="Pop M."/>
            <person name="Porcelli D."/>
            <person name="Powell J.R."/>
            <person name="Prohaska S."/>
            <person name="Pruitt K."/>
            <person name="Puig M."/>
            <person name="Quesneville H."/>
            <person name="Ram K.R."/>
            <person name="Rand D."/>
            <person name="Rasmussen M.D."/>
            <person name="Reed L.K."/>
            <person name="Reenan R."/>
            <person name="Reily A."/>
            <person name="Remington K.A."/>
            <person name="Rieger T.T."/>
            <person name="Ritchie M.G."/>
            <person name="Robin C."/>
            <person name="Rogers Y.H."/>
            <person name="Rohde C."/>
            <person name="Rozas J."/>
            <person name="Rubenfield M.J."/>
            <person name="Ruiz A."/>
            <person name="Russo S."/>
            <person name="Salzberg S.L."/>
            <person name="Sanchez-Gracia A."/>
            <person name="Saranga D.J."/>
            <person name="Sato H."/>
            <person name="Schaeffer S.W."/>
            <person name="Schatz M.C."/>
            <person name="Schlenke T."/>
            <person name="Schwartz R."/>
            <person name="Segarra C."/>
            <person name="Singh R.S."/>
            <person name="Sirot L."/>
            <person name="Sirota M."/>
            <person name="Sisneros N.B."/>
            <person name="Smith C.D."/>
            <person name="Smith T.F."/>
            <person name="Spieth J."/>
            <person name="Stage D.E."/>
            <person name="Stark A."/>
            <person name="Stephan W."/>
            <person name="Strausberg R.L."/>
            <person name="Strempel S."/>
            <person name="Sturgill D."/>
            <person name="Sutton G."/>
            <person name="Sutton G.G."/>
            <person name="Tao W."/>
            <person name="Teichmann S."/>
            <person name="Tobari Y.N."/>
            <person name="Tomimura Y."/>
            <person name="Tsolas J.M."/>
            <person name="Valente V.L."/>
            <person name="Venter E."/>
            <person name="Venter J.C."/>
            <person name="Vicario S."/>
            <person name="Vieira F.G."/>
            <person name="Vilella A.J."/>
            <person name="Villasante A."/>
            <person name="Walenz B."/>
            <person name="Wang J."/>
            <person name="Wasserman M."/>
            <person name="Watts T."/>
            <person name="Wilson D."/>
            <person name="Wilson R.K."/>
            <person name="Wing R.A."/>
            <person name="Wolfner M.F."/>
            <person name="Wong A."/>
            <person name="Wong G.K."/>
            <person name="Wu C.I."/>
            <person name="Wu G."/>
            <person name="Yamamoto D."/>
            <person name="Yang H.P."/>
            <person name="Yang S.P."/>
            <person name="Yorke J.A."/>
            <person name="Yoshida K."/>
            <person name="Zdobnov E."/>
            <person name="Zhang P."/>
            <person name="Zhang Y."/>
            <person name="Zimin A.V."/>
            <person name="Baldwin J."/>
            <person name="Abdouelleil A."/>
            <person name="Abdulkadir J."/>
            <person name="Abebe A."/>
            <person name="Abera B."/>
            <person name="Abreu J."/>
            <person name="Acer S.C."/>
            <person name="Aftuck L."/>
            <person name="Alexander A."/>
            <person name="An P."/>
            <person name="Anderson E."/>
            <person name="Anderson S."/>
            <person name="Arachi H."/>
            <person name="Azer M."/>
            <person name="Bachantsang P."/>
            <person name="Barry A."/>
            <person name="Bayul T."/>
            <person name="Berlin A."/>
            <person name="Bessette D."/>
            <person name="Bloom T."/>
            <person name="Blye J."/>
            <person name="Boguslavskiy L."/>
            <person name="Bonnet C."/>
            <person name="Boukhgalter B."/>
            <person name="Bourzgui I."/>
            <person name="Brown A."/>
            <person name="Cahill P."/>
            <person name="Channer S."/>
            <person name="Cheshatsang Y."/>
            <person name="Chuda L."/>
            <person name="Citroen M."/>
            <person name="Collymore A."/>
            <person name="Cooke P."/>
            <person name="Costello M."/>
            <person name="D'Aco K."/>
            <person name="Daza R."/>
            <person name="De Haan G."/>
            <person name="DeGray S."/>
            <person name="DeMaso C."/>
            <person name="Dhargay N."/>
            <person name="Dooley K."/>
            <person name="Dooley E."/>
            <person name="Doricent M."/>
            <person name="Dorje P."/>
            <person name="Dorjee K."/>
            <person name="Dupes A."/>
            <person name="Elong R."/>
            <person name="Falk J."/>
            <person name="Farina A."/>
            <person name="Faro S."/>
            <person name="Ferguson D."/>
            <person name="Fisher S."/>
            <person name="Foley C.D."/>
            <person name="Franke A."/>
            <person name="Friedrich D."/>
            <person name="Gadbois L."/>
            <person name="Gearin G."/>
            <person name="Gearin C.R."/>
            <person name="Giannoukos G."/>
            <person name="Goode T."/>
            <person name="Graham J."/>
            <person name="Grandbois E."/>
            <person name="Grewal S."/>
            <person name="Gyaltsen K."/>
            <person name="Hafez N."/>
            <person name="Hagos B."/>
            <person name="Hall J."/>
            <person name="Henson C."/>
            <person name="Hollinger A."/>
            <person name="Honan T."/>
            <person name="Huard M.D."/>
            <person name="Hughes L."/>
            <person name="Hurhula B."/>
            <person name="Husby M.E."/>
            <person name="Kamat A."/>
            <person name="Kanga B."/>
            <person name="Kashin S."/>
            <person name="Khazanovich D."/>
            <person name="Kisner P."/>
            <person name="Lance K."/>
            <person name="Lara M."/>
            <person name="Lee W."/>
            <person name="Lennon N."/>
            <person name="Letendre F."/>
            <person name="LeVine R."/>
            <person name="Lipovsky A."/>
            <person name="Liu X."/>
            <person name="Liu J."/>
            <person name="Liu S."/>
            <person name="Lokyitsang T."/>
            <person name="Lokyitsang Y."/>
            <person name="Lubonja R."/>
            <person name="Lui A."/>
            <person name="MacDonald P."/>
            <person name="Magnisalis V."/>
            <person name="Maru K."/>
            <person name="Matthews C."/>
            <person name="McCusker W."/>
            <person name="McDonough S."/>
            <person name="Mehta T."/>
            <person name="Meldrim J."/>
            <person name="Meneus L."/>
            <person name="Mihai O."/>
            <person name="Mihalev A."/>
            <person name="Mihova T."/>
            <person name="Mittelman R."/>
            <person name="Mlenga V."/>
            <person name="Montmayeur A."/>
            <person name="Mulrain L."/>
            <person name="Navidi A."/>
            <person name="Naylor J."/>
            <person name="Negash T."/>
            <person name="Nguyen T."/>
            <person name="Nguyen N."/>
            <person name="Nicol R."/>
            <person name="Norbu C."/>
            <person name="Norbu N."/>
            <person name="Novod N."/>
            <person name="O'Neill B."/>
            <person name="Osman S."/>
            <person name="Markiewicz E."/>
            <person name="Oyono O.L."/>
            <person name="Patti C."/>
            <person name="Phunkhang P."/>
            <person name="Pierre F."/>
            <person name="Priest M."/>
            <person name="Raghuraman S."/>
            <person name="Rege F."/>
            <person name="Reyes R."/>
            <person name="Rise C."/>
            <person name="Rogov P."/>
            <person name="Ross K."/>
            <person name="Ryan E."/>
            <person name="Settipalli S."/>
            <person name="Shea T."/>
            <person name="Sherpa N."/>
            <person name="Shi L."/>
            <person name="Shih D."/>
            <person name="Sparrow T."/>
            <person name="Spaulding J."/>
            <person name="Stalker J."/>
            <person name="Stange-Thomann N."/>
            <person name="Stavropoulos S."/>
            <person name="Stone C."/>
            <person name="Strader C."/>
            <person name="Tesfaye S."/>
            <person name="Thomson T."/>
            <person name="Thoulutsang Y."/>
            <person name="Thoulutsang D."/>
            <person name="Topham K."/>
            <person name="Topping I."/>
            <person name="Tsamla T."/>
            <person name="Vassiliev H."/>
            <person name="Vo A."/>
            <person name="Wangchuk T."/>
            <person name="Wangdi T."/>
            <person name="Weiand M."/>
            <person name="Wilkinson J."/>
            <person name="Wilson A."/>
            <person name="Yadav S."/>
            <person name="Young G."/>
            <person name="Yu Q."/>
            <person name="Zembek L."/>
            <person name="Zhong D."/>
            <person name="Zimmer A."/>
            <person name="Zwirko Z."/>
            <person name="Jaffe D.B."/>
            <person name="Alvarez P."/>
            <person name="Brockman W."/>
            <person name="Butler J."/>
            <person name="Chin C."/>
            <person name="Gnerre S."/>
            <person name="Grabherr M."/>
            <person name="Kleber M."/>
            <person name="Mauceli E."/>
            <person name="MacCallum I."/>
        </authorList>
    </citation>
    <scope>NUCLEOTIDE SEQUENCE [LARGE SCALE GENOMIC DNA]</scope>
    <source>
        <strain evidence="7">Tucson 15010-1051.87</strain>
    </source>
</reference>
<dbReference type="PROSITE" id="PS50014">
    <property type="entry name" value="BROMODOMAIN_2"/>
    <property type="match status" value="1"/>
</dbReference>
<dbReference type="SUPFAM" id="SSF47370">
    <property type="entry name" value="Bromodomain"/>
    <property type="match status" value="2"/>
</dbReference>
<dbReference type="InterPro" id="IPR018359">
    <property type="entry name" value="Bromodomain_CS"/>
</dbReference>
<sequence length="381" mass="45023">MDVEGGQRKQKNSPRNEPYVHPVNGIVQPPVMPPPGRRGRRTNVLESLKSVLKYVWKSRWSYYFRYPVDAVALCIPDYHNLIKHPMDLSTIRRRLNNNYYWKSDEALGDFELIFENCMLYNLEGSEVHKAGKELREAFYTRLSYIDMSNETELIPQAVLRKRKAESMMQLNPIYECVTPATPKLAKPSTETVWSPAEIEIFTEPELYSEPIKFEVNPTILYEWQNYLVEKSHSEQLLRGMTKRKRNLVNWPFKCCDLWREYAQNLHYDHDAEEKLDWDILRNRLENNQFDSFEEFVEKLRVMFQNALTCFPVDETLIEAVNEINDILESRLDDFKNSIAEMKTRVRQLVAKKMQAYNAIIAQQTSLINSEENFSSTQEYCE</sequence>
<dbReference type="PROSITE" id="PS00633">
    <property type="entry name" value="BROMODOMAIN_1"/>
    <property type="match status" value="1"/>
</dbReference>
<dbReference type="STRING" id="7244.B4M060"/>
<dbReference type="GO" id="GO:0005634">
    <property type="term" value="C:nucleus"/>
    <property type="evidence" value="ECO:0007669"/>
    <property type="project" value="TreeGrafter"/>
</dbReference>
<evidence type="ECO:0000313" key="6">
    <source>
        <dbReference type="EMBL" id="EDW68310.2"/>
    </source>
</evidence>
<evidence type="ECO:0000256" key="1">
    <source>
        <dbReference type="ARBA" id="ARBA00023117"/>
    </source>
</evidence>
<dbReference type="InParanoid" id="B4M060"/>
<dbReference type="AlphaFoldDB" id="B4M060"/>
<protein>
    <recommendedName>
        <fullName evidence="5">Bromo domain-containing protein</fullName>
    </recommendedName>
</protein>
<dbReference type="InterPro" id="IPR001487">
    <property type="entry name" value="Bromodomain"/>
</dbReference>
<feature type="region of interest" description="Disordered" evidence="4">
    <location>
        <begin position="1"/>
        <end position="39"/>
    </location>
</feature>
<dbReference type="PANTHER" id="PTHR22880:SF225">
    <property type="entry name" value="BROMODOMAIN-CONTAINING PROTEIN BET-1-RELATED"/>
    <property type="match status" value="1"/>
</dbReference>
<dbReference type="FunCoup" id="B4M060">
    <property type="interactions" value="6"/>
</dbReference>
<dbReference type="PANTHER" id="PTHR22880">
    <property type="entry name" value="FALZ-RELATED BROMODOMAIN-CONTAINING PROTEINS"/>
    <property type="match status" value="1"/>
</dbReference>
<dbReference type="InterPro" id="IPR050935">
    <property type="entry name" value="Bromo_chromatin_reader"/>
</dbReference>
<dbReference type="GO" id="GO:0006355">
    <property type="term" value="P:regulation of DNA-templated transcription"/>
    <property type="evidence" value="ECO:0007669"/>
    <property type="project" value="TreeGrafter"/>
</dbReference>
<proteinExistence type="predicted"/>
<feature type="domain" description="Bromo" evidence="5">
    <location>
        <begin position="56"/>
        <end position="128"/>
    </location>
</feature>
<dbReference type="eggNOG" id="KOG1474">
    <property type="taxonomic scope" value="Eukaryota"/>
</dbReference>
<dbReference type="GO" id="GO:0006338">
    <property type="term" value="P:chromatin remodeling"/>
    <property type="evidence" value="ECO:0007669"/>
    <property type="project" value="TreeGrafter"/>
</dbReference>
<keyword evidence="3" id="KW-0175">Coiled coil</keyword>
<evidence type="ECO:0000256" key="4">
    <source>
        <dbReference type="SAM" id="MobiDB-lite"/>
    </source>
</evidence>
<accession>B4M060</accession>
<gene>
    <name evidence="6" type="primary">Dvir\GJ22598</name>
    <name evidence="6" type="ORF">Dvir_GJ22598</name>
</gene>
<name>B4M060_DROVI</name>
<keyword evidence="1 2" id="KW-0103">Bromodomain</keyword>
<dbReference type="InterPro" id="IPR036427">
    <property type="entry name" value="Bromodomain-like_sf"/>
</dbReference>